<reference evidence="1 2" key="2">
    <citation type="journal article" date="2022" name="Mol. Ecol. Resour.">
        <title>The genomes of chicory, endive, great burdock and yacon provide insights into Asteraceae paleo-polyploidization history and plant inulin production.</title>
        <authorList>
            <person name="Fan W."/>
            <person name="Wang S."/>
            <person name="Wang H."/>
            <person name="Wang A."/>
            <person name="Jiang F."/>
            <person name="Liu H."/>
            <person name="Zhao H."/>
            <person name="Xu D."/>
            <person name="Zhang Y."/>
        </authorList>
    </citation>
    <scope>NUCLEOTIDE SEQUENCE [LARGE SCALE GENOMIC DNA]</scope>
    <source>
        <strain evidence="2">cv. Punajuju</strain>
        <tissue evidence="1">Leaves</tissue>
    </source>
</reference>
<dbReference type="Proteomes" id="UP001055811">
    <property type="component" value="Linkage Group LG04"/>
</dbReference>
<comment type="caution">
    <text evidence="1">The sequence shown here is derived from an EMBL/GenBank/DDBJ whole genome shotgun (WGS) entry which is preliminary data.</text>
</comment>
<sequence length="382" mass="43219">MSINEEYDGAHFHETTFTDQNGELKTTKIPVVQELARHGLMNHFPKRFIALPPPPQEHRHASVVSNCTVTPPVIDIAKLQLDDSRGSELQRLAMAAKEWGVFLIKNHGVEDMVLDDVRYVVKGFFGLSFEEKKANVGSYKSVDNMGYGKNFVKSEDQPLDWIDRLTMKAAPVDDATNGLFVWPKKPANFRQAVEKYVEKSRKVLDGLLQDLAESLSLDKNAFLQQFDPKQSEIKVRVNYYPPCPRPDLAIGIMPHSDASSLTLLLEFGTTGALQVYNDMGNWVTLQFPDDNNLLVNIGDLLEIMSNGVLKSPWHRVRTQLDAERFSLVYFYNPPARSEIEPVVGGVSMEEIYKKVVVEDYVSNYYKISPTASKEAIMYARVK</sequence>
<reference evidence="2" key="1">
    <citation type="journal article" date="2022" name="Mol. Ecol. Resour.">
        <title>The genomes of chicory, endive, great burdock and yacon provide insights into Asteraceae palaeo-polyploidization history and plant inulin production.</title>
        <authorList>
            <person name="Fan W."/>
            <person name="Wang S."/>
            <person name="Wang H."/>
            <person name="Wang A."/>
            <person name="Jiang F."/>
            <person name="Liu H."/>
            <person name="Zhao H."/>
            <person name="Xu D."/>
            <person name="Zhang Y."/>
        </authorList>
    </citation>
    <scope>NUCLEOTIDE SEQUENCE [LARGE SCALE GENOMIC DNA]</scope>
    <source>
        <strain evidence="2">cv. Punajuju</strain>
    </source>
</reference>
<proteinExistence type="predicted"/>
<accession>A0ACB9E2V9</accession>
<evidence type="ECO:0000313" key="2">
    <source>
        <dbReference type="Proteomes" id="UP001055811"/>
    </source>
</evidence>
<organism evidence="1 2">
    <name type="scientific">Cichorium intybus</name>
    <name type="common">Chicory</name>
    <dbReference type="NCBI Taxonomy" id="13427"/>
    <lineage>
        <taxon>Eukaryota</taxon>
        <taxon>Viridiplantae</taxon>
        <taxon>Streptophyta</taxon>
        <taxon>Embryophyta</taxon>
        <taxon>Tracheophyta</taxon>
        <taxon>Spermatophyta</taxon>
        <taxon>Magnoliopsida</taxon>
        <taxon>eudicotyledons</taxon>
        <taxon>Gunneridae</taxon>
        <taxon>Pentapetalae</taxon>
        <taxon>asterids</taxon>
        <taxon>campanulids</taxon>
        <taxon>Asterales</taxon>
        <taxon>Asteraceae</taxon>
        <taxon>Cichorioideae</taxon>
        <taxon>Cichorieae</taxon>
        <taxon>Cichoriinae</taxon>
        <taxon>Cichorium</taxon>
    </lineage>
</organism>
<keyword evidence="2" id="KW-1185">Reference proteome</keyword>
<name>A0ACB9E2V9_CICIN</name>
<gene>
    <name evidence="1" type="ORF">L2E82_25069</name>
</gene>
<evidence type="ECO:0000313" key="1">
    <source>
        <dbReference type="EMBL" id="KAI3753025.1"/>
    </source>
</evidence>
<dbReference type="EMBL" id="CM042012">
    <property type="protein sequence ID" value="KAI3753025.1"/>
    <property type="molecule type" value="Genomic_DNA"/>
</dbReference>
<protein>
    <submittedName>
        <fullName evidence="1">Uncharacterized protein</fullName>
    </submittedName>
</protein>